<evidence type="ECO:0000256" key="4">
    <source>
        <dbReference type="ARBA" id="ARBA00022989"/>
    </source>
</evidence>
<dbReference type="NCBIfam" id="TIGR04408">
    <property type="entry name" value="LptG_lptG"/>
    <property type="match status" value="1"/>
</dbReference>
<dbReference type="GO" id="GO:0015920">
    <property type="term" value="P:lipopolysaccharide transport"/>
    <property type="evidence" value="ECO:0007669"/>
    <property type="project" value="TreeGrafter"/>
</dbReference>
<sequence length="364" mass="40577">MFSILNRHIFKSISLGLFLAVTIFLTLAILLGFVAQINLVGRGDFTILSALFYTMLTIPNIIFDYFPVSAVVGVMIGLGALAANSELVIIQSAGASRLKIGRITITTLIIWLVPMSLIGEYIVPPAKMMAESYKSSKISKNVGLGLNSGVWIRDGNVIFNATPIGNVYDIRGKNISMHDVTVYVLDDKLQVMKVSKAEKATHKGDNWELYNIEVTEFVESGVITKHINKQTWPSRIAPEILSITHSRPKHLSIRDILKYKNFHEDKQNIPVKYEIALWSKYSYPLIVITTVLTGLPFLFGLLRSGGFGARLLTGVMLGLVLYLLNRMLLNVGEVFYVHPIIVTVLPSVIISFVALWYLVRHKQA</sequence>
<feature type="transmembrane region" description="Helical" evidence="6">
    <location>
        <begin position="45"/>
        <end position="63"/>
    </location>
</feature>
<dbReference type="EMBL" id="UOEW01000288">
    <property type="protein sequence ID" value="VAW40839.1"/>
    <property type="molecule type" value="Genomic_DNA"/>
</dbReference>
<dbReference type="PANTHER" id="PTHR33529:SF2">
    <property type="entry name" value="LIPOPOLYSACCHARIDE EXPORT SYSTEM PERMEASE PROTEIN LPTG"/>
    <property type="match status" value="1"/>
</dbReference>
<dbReference type="Pfam" id="PF03739">
    <property type="entry name" value="LptF_LptG"/>
    <property type="match status" value="1"/>
</dbReference>
<feature type="transmembrane region" description="Helical" evidence="6">
    <location>
        <begin position="69"/>
        <end position="90"/>
    </location>
</feature>
<dbReference type="GO" id="GO:0043190">
    <property type="term" value="C:ATP-binding cassette (ABC) transporter complex"/>
    <property type="evidence" value="ECO:0007669"/>
    <property type="project" value="InterPro"/>
</dbReference>
<accession>A0A3B0VVH0</accession>
<feature type="transmembrane region" description="Helical" evidence="6">
    <location>
        <begin position="102"/>
        <end position="123"/>
    </location>
</feature>
<feature type="transmembrane region" description="Helical" evidence="6">
    <location>
        <begin position="12"/>
        <end position="33"/>
    </location>
</feature>
<evidence type="ECO:0000313" key="7">
    <source>
        <dbReference type="EMBL" id="VAW40839.1"/>
    </source>
</evidence>
<keyword evidence="4 6" id="KW-1133">Transmembrane helix</keyword>
<protein>
    <submittedName>
        <fullName evidence="7">FIG000906: Predicted Permease</fullName>
    </submittedName>
</protein>
<dbReference type="InterPro" id="IPR005495">
    <property type="entry name" value="LptG/LptF_permease"/>
</dbReference>
<dbReference type="GO" id="GO:0055085">
    <property type="term" value="P:transmembrane transport"/>
    <property type="evidence" value="ECO:0007669"/>
    <property type="project" value="InterPro"/>
</dbReference>
<evidence type="ECO:0000256" key="5">
    <source>
        <dbReference type="ARBA" id="ARBA00023136"/>
    </source>
</evidence>
<comment type="subcellular location">
    <subcellularLocation>
        <location evidence="1">Cell membrane</location>
        <topology evidence="1">Multi-pass membrane protein</topology>
    </subcellularLocation>
</comment>
<organism evidence="7">
    <name type="scientific">hydrothermal vent metagenome</name>
    <dbReference type="NCBI Taxonomy" id="652676"/>
    <lineage>
        <taxon>unclassified sequences</taxon>
        <taxon>metagenomes</taxon>
        <taxon>ecological metagenomes</taxon>
    </lineage>
</organism>
<dbReference type="PANTHER" id="PTHR33529">
    <property type="entry name" value="SLR0882 PROTEIN-RELATED"/>
    <property type="match status" value="1"/>
</dbReference>
<reference evidence="7" key="1">
    <citation type="submission" date="2018-06" db="EMBL/GenBank/DDBJ databases">
        <authorList>
            <person name="Zhirakovskaya E."/>
        </authorList>
    </citation>
    <scope>NUCLEOTIDE SEQUENCE</scope>
</reference>
<keyword evidence="5 6" id="KW-0472">Membrane</keyword>
<evidence type="ECO:0000256" key="6">
    <source>
        <dbReference type="SAM" id="Phobius"/>
    </source>
</evidence>
<evidence type="ECO:0000256" key="2">
    <source>
        <dbReference type="ARBA" id="ARBA00022475"/>
    </source>
</evidence>
<dbReference type="InterPro" id="IPR030923">
    <property type="entry name" value="LptG"/>
</dbReference>
<keyword evidence="3 6" id="KW-0812">Transmembrane</keyword>
<feature type="transmembrane region" description="Helical" evidence="6">
    <location>
        <begin position="281"/>
        <end position="302"/>
    </location>
</feature>
<gene>
    <name evidence="7" type="ORF">MNBD_GAMMA01-1939</name>
</gene>
<name>A0A3B0VVH0_9ZZZZ</name>
<evidence type="ECO:0000256" key="3">
    <source>
        <dbReference type="ARBA" id="ARBA00022692"/>
    </source>
</evidence>
<feature type="transmembrane region" description="Helical" evidence="6">
    <location>
        <begin position="335"/>
        <end position="359"/>
    </location>
</feature>
<feature type="transmembrane region" description="Helical" evidence="6">
    <location>
        <begin position="309"/>
        <end position="329"/>
    </location>
</feature>
<proteinExistence type="predicted"/>
<dbReference type="AlphaFoldDB" id="A0A3B0VVH0"/>
<evidence type="ECO:0000256" key="1">
    <source>
        <dbReference type="ARBA" id="ARBA00004651"/>
    </source>
</evidence>
<keyword evidence="2" id="KW-1003">Cell membrane</keyword>